<evidence type="ECO:0000256" key="6">
    <source>
        <dbReference type="ARBA" id="ARBA00022824"/>
    </source>
</evidence>
<keyword evidence="8 12" id="KW-1133">Transmembrane helix</keyword>
<dbReference type="GO" id="GO:0005789">
    <property type="term" value="C:endoplasmic reticulum membrane"/>
    <property type="evidence" value="ECO:0007669"/>
    <property type="project" value="UniProtKB-SubCell"/>
</dbReference>
<evidence type="ECO:0000313" key="13">
    <source>
        <dbReference type="EMBL" id="USW48572.1"/>
    </source>
</evidence>
<dbReference type="Pfam" id="PF03878">
    <property type="entry name" value="YIF1"/>
    <property type="match status" value="1"/>
</dbReference>
<keyword evidence="14" id="KW-1185">Reference proteome</keyword>
<feature type="transmembrane region" description="Helical" evidence="12">
    <location>
        <begin position="250"/>
        <end position="271"/>
    </location>
</feature>
<evidence type="ECO:0000313" key="14">
    <source>
        <dbReference type="Proteomes" id="UP001056384"/>
    </source>
</evidence>
<dbReference type="PANTHER" id="PTHR14083">
    <property type="entry name" value="YIP1 INTERACTING FACTOR HOMOLOG YIF1 PROTEIN"/>
    <property type="match status" value="1"/>
</dbReference>
<reference evidence="13" key="1">
    <citation type="submission" date="2022-06" db="EMBL/GenBank/DDBJ databases">
        <title>Complete genome sequences of two strains of the flax pathogen Septoria linicola.</title>
        <authorList>
            <person name="Lapalu N."/>
            <person name="Simon A."/>
            <person name="Demenou B."/>
            <person name="Paumier D."/>
            <person name="Guillot M.-P."/>
            <person name="Gout L."/>
            <person name="Valade R."/>
        </authorList>
    </citation>
    <scope>NUCLEOTIDE SEQUENCE</scope>
    <source>
        <strain evidence="13">SE15195</strain>
    </source>
</reference>
<dbReference type="Proteomes" id="UP001056384">
    <property type="component" value="Chromosome 1"/>
</dbReference>
<feature type="transmembrane region" description="Helical" evidence="12">
    <location>
        <begin position="186"/>
        <end position="208"/>
    </location>
</feature>
<protein>
    <submittedName>
        <fullName evidence="13">Yif1 family protein</fullName>
    </submittedName>
</protein>
<name>A0A9Q9EGA5_9PEZI</name>
<feature type="region of interest" description="Disordered" evidence="11">
    <location>
        <begin position="367"/>
        <end position="439"/>
    </location>
</feature>
<evidence type="ECO:0000256" key="9">
    <source>
        <dbReference type="ARBA" id="ARBA00023034"/>
    </source>
</evidence>
<feature type="transmembrane region" description="Helical" evidence="12">
    <location>
        <begin position="159"/>
        <end position="180"/>
    </location>
</feature>
<feature type="compositionally biased region" description="Basic and acidic residues" evidence="11">
    <location>
        <begin position="426"/>
        <end position="439"/>
    </location>
</feature>
<evidence type="ECO:0000256" key="12">
    <source>
        <dbReference type="SAM" id="Phobius"/>
    </source>
</evidence>
<feature type="transmembrane region" description="Helical" evidence="12">
    <location>
        <begin position="304"/>
        <end position="321"/>
    </location>
</feature>
<feature type="compositionally biased region" description="Basic and acidic residues" evidence="11">
    <location>
        <begin position="401"/>
        <end position="411"/>
    </location>
</feature>
<evidence type="ECO:0000256" key="7">
    <source>
        <dbReference type="ARBA" id="ARBA00022927"/>
    </source>
</evidence>
<feature type="compositionally biased region" description="Acidic residues" evidence="11">
    <location>
        <begin position="412"/>
        <end position="425"/>
    </location>
</feature>
<comment type="subcellular location">
    <subcellularLocation>
        <location evidence="1">Endoplasmic reticulum membrane</location>
        <topology evidence="1">Multi-pass membrane protein</topology>
    </subcellularLocation>
    <subcellularLocation>
        <location evidence="2">Golgi apparatus membrane</location>
        <topology evidence="2">Multi-pass membrane protein</topology>
    </subcellularLocation>
</comment>
<comment type="similarity">
    <text evidence="3">Belongs to the YIF1 family.</text>
</comment>
<keyword evidence="4" id="KW-0813">Transport</keyword>
<evidence type="ECO:0000256" key="1">
    <source>
        <dbReference type="ARBA" id="ARBA00004477"/>
    </source>
</evidence>
<sequence>MQRPTYANSPPLHHPVPQHVSTVPQLRSPPPPTSANSQYGYAAGQSPQQGQDGNYMHPAFGGFMNDSTAQMGFQLGKSAVDAGQQYVEQNFNRYVNVSALKHYFNVSNRYVLTKLFLVLFPWRHRPWSRQQVRSNEPGQHPNAIEFLPPREDVNSPDMYIPLMAFVTYTLLSTLLAGLNGKFEPQLLGITFTNGVFVLGLELVVLWLGKYFLNIQSESQIYDLVAYSGYKFVGIIVTITAASILNHGTSLGGWGGWIVFIYTFLANAFFLLRSLKYVLLPSDNQPGNPGMQTIAKAQRSRRTQFLFIYSYVVQFAFMWWLSSLKLSSVQKGEQNDTEQSTISLAEATLSPDSDNSYSTLRWKATPAQLASPYTPSKKKDDDRGEEAEPADSPMRVSDSDAEYDKAGKGKTDSEDDAEYEVVDDDKSDACREKVDGKVNS</sequence>
<evidence type="ECO:0000256" key="8">
    <source>
        <dbReference type="ARBA" id="ARBA00022989"/>
    </source>
</evidence>
<dbReference type="GO" id="GO:0006888">
    <property type="term" value="P:endoplasmic reticulum to Golgi vesicle-mediated transport"/>
    <property type="evidence" value="ECO:0007669"/>
    <property type="project" value="InterPro"/>
</dbReference>
<dbReference type="GO" id="GO:0005793">
    <property type="term" value="C:endoplasmic reticulum-Golgi intermediate compartment"/>
    <property type="evidence" value="ECO:0007669"/>
    <property type="project" value="TreeGrafter"/>
</dbReference>
<evidence type="ECO:0000256" key="11">
    <source>
        <dbReference type="SAM" id="MobiDB-lite"/>
    </source>
</evidence>
<keyword evidence="6" id="KW-0256">Endoplasmic reticulum</keyword>
<gene>
    <name evidence="13" type="ORF">Slin15195_G018910</name>
</gene>
<keyword evidence="7" id="KW-0653">Protein transport</keyword>
<proteinExistence type="inferred from homology"/>
<feature type="compositionally biased region" description="Polar residues" evidence="11">
    <location>
        <begin position="34"/>
        <end position="52"/>
    </location>
</feature>
<keyword evidence="10 12" id="KW-0472">Membrane</keyword>
<evidence type="ECO:0000256" key="4">
    <source>
        <dbReference type="ARBA" id="ARBA00022448"/>
    </source>
</evidence>
<dbReference type="InterPro" id="IPR005578">
    <property type="entry name" value="Yif1_fam"/>
</dbReference>
<dbReference type="GO" id="GO:0000139">
    <property type="term" value="C:Golgi membrane"/>
    <property type="evidence" value="ECO:0007669"/>
    <property type="project" value="UniProtKB-SubCell"/>
</dbReference>
<organism evidence="13 14">
    <name type="scientific">Septoria linicola</name>
    <dbReference type="NCBI Taxonomy" id="215465"/>
    <lineage>
        <taxon>Eukaryota</taxon>
        <taxon>Fungi</taxon>
        <taxon>Dikarya</taxon>
        <taxon>Ascomycota</taxon>
        <taxon>Pezizomycotina</taxon>
        <taxon>Dothideomycetes</taxon>
        <taxon>Dothideomycetidae</taxon>
        <taxon>Mycosphaerellales</taxon>
        <taxon>Mycosphaerellaceae</taxon>
        <taxon>Septoria</taxon>
    </lineage>
</organism>
<feature type="transmembrane region" description="Helical" evidence="12">
    <location>
        <begin position="220"/>
        <end position="244"/>
    </location>
</feature>
<dbReference type="EMBL" id="CP099418">
    <property type="protein sequence ID" value="USW48572.1"/>
    <property type="molecule type" value="Genomic_DNA"/>
</dbReference>
<dbReference type="PANTHER" id="PTHR14083:SF0">
    <property type="entry name" value="YIP1D-INTERACTING FACTOR 1, ISOFORM C"/>
    <property type="match status" value="1"/>
</dbReference>
<accession>A0A9Q9EGA5</accession>
<dbReference type="GO" id="GO:0015031">
    <property type="term" value="P:protein transport"/>
    <property type="evidence" value="ECO:0007669"/>
    <property type="project" value="UniProtKB-KW"/>
</dbReference>
<evidence type="ECO:0000256" key="5">
    <source>
        <dbReference type="ARBA" id="ARBA00022692"/>
    </source>
</evidence>
<dbReference type="AlphaFoldDB" id="A0A9Q9EGA5"/>
<keyword evidence="9" id="KW-0333">Golgi apparatus</keyword>
<evidence type="ECO:0000256" key="10">
    <source>
        <dbReference type="ARBA" id="ARBA00023136"/>
    </source>
</evidence>
<feature type="region of interest" description="Disordered" evidence="11">
    <location>
        <begin position="1"/>
        <end position="56"/>
    </location>
</feature>
<keyword evidence="5 12" id="KW-0812">Transmembrane</keyword>
<evidence type="ECO:0000256" key="3">
    <source>
        <dbReference type="ARBA" id="ARBA00009727"/>
    </source>
</evidence>
<dbReference type="GO" id="GO:0030134">
    <property type="term" value="C:COPII-coated ER to Golgi transport vesicle"/>
    <property type="evidence" value="ECO:0007669"/>
    <property type="project" value="TreeGrafter"/>
</dbReference>
<evidence type="ECO:0000256" key="2">
    <source>
        <dbReference type="ARBA" id="ARBA00004653"/>
    </source>
</evidence>